<dbReference type="InterPro" id="IPR000819">
    <property type="entry name" value="Peptidase_M17_C"/>
</dbReference>
<dbReference type="PROSITE" id="PS00631">
    <property type="entry name" value="CYTOSOL_AP"/>
    <property type="match status" value="1"/>
</dbReference>
<evidence type="ECO:0000256" key="2">
    <source>
        <dbReference type="ARBA" id="ARBA00022438"/>
    </source>
</evidence>
<comment type="similarity">
    <text evidence="1">Belongs to the peptidase M17 family.</text>
</comment>
<evidence type="ECO:0000256" key="4">
    <source>
        <dbReference type="ARBA" id="ARBA00022801"/>
    </source>
</evidence>
<dbReference type="InterPro" id="IPR011356">
    <property type="entry name" value="Leucine_aapep/pepB"/>
</dbReference>
<gene>
    <name evidence="6" type="ORF">CVLEPA_LOCUS28175</name>
</gene>
<dbReference type="Gene3D" id="3.40.50.10590">
    <property type="entry name" value="Zn-dependent exopeptidases"/>
    <property type="match status" value="1"/>
</dbReference>
<dbReference type="InterPro" id="IPR041417">
    <property type="entry name" value="NPEPL1_N"/>
</dbReference>
<reference evidence="6 7" key="1">
    <citation type="submission" date="2024-02" db="EMBL/GenBank/DDBJ databases">
        <authorList>
            <person name="Daric V."/>
            <person name="Darras S."/>
        </authorList>
    </citation>
    <scope>NUCLEOTIDE SEQUENCE [LARGE SCALE GENOMIC DNA]</scope>
</reference>
<keyword evidence="7" id="KW-1185">Reference proteome</keyword>
<evidence type="ECO:0000259" key="5">
    <source>
        <dbReference type="PROSITE" id="PS00631"/>
    </source>
</evidence>
<dbReference type="Gene3D" id="3.40.630.10">
    <property type="entry name" value="Zn peptidases"/>
    <property type="match status" value="1"/>
</dbReference>
<sequence>MVKSVSEIHHIKVARVFKKHSMSSTKLKFIGQPAKSDPGQVPVAIIGQASNLKRAQWSDVVHRLEPKVTESVFKRAVLSLSPTPTDTCALWNNGSSIGAFTDKTSRHNMPSAAYHIPKLLRASCLHGKGDEVILLICKESEAFACGCAVARSFSLFSMRSDNRKRSRTLTIEFVIVGENTCNPQEIAQCVQEAAHSIQMAARIVDAPCNIMHTTAFVQEARDVGKELGIEPVIISGEDLDKRGFGGIYGVGKAAPYPPALVVLSHRPADATLTIAWCGKGIVYDTGGLSIKGKTTMPGMKRDCGGAAAILSAFRAAVKRGFKQNLHCVLCLAENSVGPLATRPDDIHILYSGRSVEINNTDAEGRLVLGDGVAYASNDLKADIVLDMATLTGAQGVSTGKYHAAILTNRDVWERACIDAGRTSGDLTHPLVYCPELHFSEFNSAVADMKNSVADRSNAQSSCAGLFIGSHLKGAFGFPGAWIHVDMASPVHSGERATGYGVALLLVLFGAASKDKLLQQLCPGGSIFDTGSVDGITDENSVASKRPRNA</sequence>
<dbReference type="CDD" id="cd00433">
    <property type="entry name" value="Peptidase_M17"/>
    <property type="match status" value="1"/>
</dbReference>
<evidence type="ECO:0000313" key="7">
    <source>
        <dbReference type="Proteomes" id="UP001642483"/>
    </source>
</evidence>
<dbReference type="PANTHER" id="PTHR11963">
    <property type="entry name" value="LEUCINE AMINOPEPTIDASE-RELATED"/>
    <property type="match status" value="1"/>
</dbReference>
<dbReference type="EMBL" id="CAWYQH010000141">
    <property type="protein sequence ID" value="CAK8694849.1"/>
    <property type="molecule type" value="Genomic_DNA"/>
</dbReference>
<dbReference type="PANTHER" id="PTHR11963:SF4">
    <property type="entry name" value="AMINOPEPTIDASE NPEPL1-RELATED"/>
    <property type="match status" value="1"/>
</dbReference>
<protein>
    <recommendedName>
        <fullName evidence="5">Cytosol aminopeptidase domain-containing protein</fullName>
    </recommendedName>
</protein>
<dbReference type="SUPFAM" id="SSF53187">
    <property type="entry name" value="Zn-dependent exopeptidases"/>
    <property type="match status" value="1"/>
</dbReference>
<proteinExistence type="inferred from homology"/>
<organism evidence="6 7">
    <name type="scientific">Clavelina lepadiformis</name>
    <name type="common">Light-bulb sea squirt</name>
    <name type="synonym">Ascidia lepadiformis</name>
    <dbReference type="NCBI Taxonomy" id="159417"/>
    <lineage>
        <taxon>Eukaryota</taxon>
        <taxon>Metazoa</taxon>
        <taxon>Chordata</taxon>
        <taxon>Tunicata</taxon>
        <taxon>Ascidiacea</taxon>
        <taxon>Aplousobranchia</taxon>
        <taxon>Clavelinidae</taxon>
        <taxon>Clavelina</taxon>
    </lineage>
</organism>
<comment type="caution">
    <text evidence="6">The sequence shown here is derived from an EMBL/GenBank/DDBJ whole genome shotgun (WGS) entry which is preliminary data.</text>
</comment>
<evidence type="ECO:0000256" key="1">
    <source>
        <dbReference type="ARBA" id="ARBA00009528"/>
    </source>
</evidence>
<keyword evidence="4" id="KW-0378">Hydrolase</keyword>
<evidence type="ECO:0000313" key="6">
    <source>
        <dbReference type="EMBL" id="CAK8694849.1"/>
    </source>
</evidence>
<evidence type="ECO:0000256" key="3">
    <source>
        <dbReference type="ARBA" id="ARBA00022670"/>
    </source>
</evidence>
<dbReference type="Proteomes" id="UP001642483">
    <property type="component" value="Unassembled WGS sequence"/>
</dbReference>
<feature type="domain" description="Cytosol aminopeptidase" evidence="5">
    <location>
        <begin position="359"/>
        <end position="366"/>
    </location>
</feature>
<dbReference type="Pfam" id="PF00883">
    <property type="entry name" value="Peptidase_M17"/>
    <property type="match status" value="1"/>
</dbReference>
<name>A0ABP0GVN1_CLALP</name>
<keyword evidence="3" id="KW-0645">Protease</keyword>
<dbReference type="PRINTS" id="PR00481">
    <property type="entry name" value="LAMNOPPTDASE"/>
</dbReference>
<accession>A0ABP0GVN1</accession>
<keyword evidence="2" id="KW-0031">Aminopeptidase</keyword>
<dbReference type="Pfam" id="PF18295">
    <property type="entry name" value="Pdase_M17_N2"/>
    <property type="match status" value="1"/>
</dbReference>